<protein>
    <submittedName>
        <fullName evidence="1">Uncharacterized protein</fullName>
    </submittedName>
</protein>
<organism evidence="1 2">
    <name type="scientific">Xenopus laevis</name>
    <name type="common">African clawed frog</name>
    <dbReference type="NCBI Taxonomy" id="8355"/>
    <lineage>
        <taxon>Eukaryota</taxon>
        <taxon>Metazoa</taxon>
        <taxon>Chordata</taxon>
        <taxon>Craniata</taxon>
        <taxon>Vertebrata</taxon>
        <taxon>Euteleostomi</taxon>
        <taxon>Amphibia</taxon>
        <taxon>Batrachia</taxon>
        <taxon>Anura</taxon>
        <taxon>Pipoidea</taxon>
        <taxon>Pipidae</taxon>
        <taxon>Xenopodinae</taxon>
        <taxon>Xenopus</taxon>
        <taxon>Xenopus</taxon>
    </lineage>
</organism>
<sequence>DIEREITFQGAGALYSFYKDMLRAPSFER</sequence>
<proteinExistence type="predicted"/>
<accession>A0A974CP61</accession>
<feature type="non-terminal residue" evidence="1">
    <location>
        <position position="1"/>
    </location>
</feature>
<reference evidence="2" key="1">
    <citation type="journal article" date="2016" name="Nature">
        <title>Genome evolution in the allotetraploid frog Xenopus laevis.</title>
        <authorList>
            <person name="Session A.M."/>
            <person name="Uno Y."/>
            <person name="Kwon T."/>
            <person name="Chapman J.A."/>
            <person name="Toyoda A."/>
            <person name="Takahashi S."/>
            <person name="Fukui A."/>
            <person name="Hikosaka A."/>
            <person name="Suzuki A."/>
            <person name="Kondo M."/>
            <person name="van Heeringen S.J."/>
            <person name="Quigley I."/>
            <person name="Heinz S."/>
            <person name="Ogino H."/>
            <person name="Ochi H."/>
            <person name="Hellsten U."/>
            <person name="Lyons J.B."/>
            <person name="Simakov O."/>
            <person name="Putnam N."/>
            <person name="Stites J."/>
            <person name="Kuroki Y."/>
            <person name="Tanaka T."/>
            <person name="Michiue T."/>
            <person name="Watanabe M."/>
            <person name="Bogdanovic O."/>
            <person name="Lister R."/>
            <person name="Georgiou G."/>
            <person name="Paranjpe S.S."/>
            <person name="van Kruijsbergen I."/>
            <person name="Shu S."/>
            <person name="Carlson J."/>
            <person name="Kinoshita T."/>
            <person name="Ohta Y."/>
            <person name="Mawaribuchi S."/>
            <person name="Jenkins J."/>
            <person name="Grimwood J."/>
            <person name="Schmutz J."/>
            <person name="Mitros T."/>
            <person name="Mozaffari S.V."/>
            <person name="Suzuki Y."/>
            <person name="Haramoto Y."/>
            <person name="Yamamoto T.S."/>
            <person name="Takagi C."/>
            <person name="Heald R."/>
            <person name="Miller K."/>
            <person name="Haudenschild C."/>
            <person name="Kitzman J."/>
            <person name="Nakayama T."/>
            <person name="Izutsu Y."/>
            <person name="Robert J."/>
            <person name="Fortriede J."/>
            <person name="Burns K."/>
            <person name="Lotay V."/>
            <person name="Karimi K."/>
            <person name="Yasuoka Y."/>
            <person name="Dichmann D.S."/>
            <person name="Flajnik M.F."/>
            <person name="Houston D.W."/>
            <person name="Shendure J."/>
            <person name="DuPasquier L."/>
            <person name="Vize P.D."/>
            <person name="Zorn A.M."/>
            <person name="Ito M."/>
            <person name="Marcotte E.M."/>
            <person name="Wallingford J.B."/>
            <person name="Ito Y."/>
            <person name="Asashima M."/>
            <person name="Ueno N."/>
            <person name="Matsuda Y."/>
            <person name="Veenstra G.J."/>
            <person name="Fujiyama A."/>
            <person name="Harland R.M."/>
            <person name="Taira M."/>
            <person name="Rokhsar D.S."/>
        </authorList>
    </citation>
    <scope>NUCLEOTIDE SEQUENCE [LARGE SCALE GENOMIC DNA]</scope>
    <source>
        <strain evidence="2">J</strain>
    </source>
</reference>
<name>A0A974CP61_XENLA</name>
<dbReference type="EMBL" id="CM004476">
    <property type="protein sequence ID" value="OCT77049.1"/>
    <property type="molecule type" value="Genomic_DNA"/>
</dbReference>
<dbReference type="Proteomes" id="UP000694892">
    <property type="component" value="Chromosome 6L"/>
</dbReference>
<evidence type="ECO:0000313" key="2">
    <source>
        <dbReference type="Proteomes" id="UP000694892"/>
    </source>
</evidence>
<evidence type="ECO:0000313" key="1">
    <source>
        <dbReference type="EMBL" id="OCT77049.1"/>
    </source>
</evidence>
<gene>
    <name evidence="1" type="ORF">XELAEV_180322513mg</name>
</gene>
<feature type="non-terminal residue" evidence="1">
    <location>
        <position position="29"/>
    </location>
</feature>
<dbReference type="AlphaFoldDB" id="A0A974CP61"/>